<dbReference type="EMBL" id="MU404351">
    <property type="protein sequence ID" value="KAI1615959.1"/>
    <property type="molecule type" value="Genomic_DNA"/>
</dbReference>
<evidence type="ECO:0000256" key="2">
    <source>
        <dbReference type="SAM" id="MobiDB-lite"/>
    </source>
</evidence>
<reference evidence="4" key="1">
    <citation type="journal article" date="2022" name="bioRxiv">
        <title>Deciphering the potential niche of two novel black yeast fungi from a biological soil crust based on their genomes, phenotypes, and melanin regulation.</title>
        <authorList>
            <consortium name="DOE Joint Genome Institute"/>
            <person name="Carr E.C."/>
            <person name="Barton Q."/>
            <person name="Grambo S."/>
            <person name="Sullivan M."/>
            <person name="Renfro C.M."/>
            <person name="Kuo A."/>
            <person name="Pangilinan J."/>
            <person name="Lipzen A."/>
            <person name="Keymanesh K."/>
            <person name="Savage E."/>
            <person name="Barry K."/>
            <person name="Grigoriev I.V."/>
            <person name="Riekhof W.R."/>
            <person name="Harris S.S."/>
        </authorList>
    </citation>
    <scope>NUCLEOTIDE SEQUENCE</scope>
    <source>
        <strain evidence="4">JF 03-4F</strain>
    </source>
</reference>
<dbReference type="InterPro" id="IPR050300">
    <property type="entry name" value="GDXG_lipolytic_enzyme"/>
</dbReference>
<dbReference type="Pfam" id="PF07859">
    <property type="entry name" value="Abhydrolase_3"/>
    <property type="match status" value="1"/>
</dbReference>
<name>A0AAN6E0C8_9EURO</name>
<dbReference type="PANTHER" id="PTHR48081">
    <property type="entry name" value="AB HYDROLASE SUPERFAMILY PROTEIN C4A8.06C"/>
    <property type="match status" value="1"/>
</dbReference>
<gene>
    <name evidence="4" type="ORF">EDD36DRAFT_428203</name>
</gene>
<dbReference type="PANTHER" id="PTHR48081:SF8">
    <property type="entry name" value="ALPHA_BETA HYDROLASE FOLD-3 DOMAIN-CONTAINING PROTEIN-RELATED"/>
    <property type="match status" value="1"/>
</dbReference>
<evidence type="ECO:0000256" key="1">
    <source>
        <dbReference type="ARBA" id="ARBA00022801"/>
    </source>
</evidence>
<accession>A0AAN6E0C8</accession>
<protein>
    <submittedName>
        <fullName evidence="4">Alpha/beta hydrolase fold-3 domain protein</fullName>
    </submittedName>
</protein>
<dbReference type="SUPFAM" id="SSF53474">
    <property type="entry name" value="alpha/beta-Hydrolases"/>
    <property type="match status" value="1"/>
</dbReference>
<dbReference type="InterPro" id="IPR013094">
    <property type="entry name" value="AB_hydrolase_3"/>
</dbReference>
<evidence type="ECO:0000313" key="5">
    <source>
        <dbReference type="Proteomes" id="UP001203852"/>
    </source>
</evidence>
<dbReference type="InterPro" id="IPR029058">
    <property type="entry name" value="AB_hydrolase_fold"/>
</dbReference>
<dbReference type="AlphaFoldDB" id="A0AAN6E0C8"/>
<comment type="caution">
    <text evidence="4">The sequence shown here is derived from an EMBL/GenBank/DDBJ whole genome shotgun (WGS) entry which is preliminary data.</text>
</comment>
<keyword evidence="1 4" id="KW-0378">Hydrolase</keyword>
<organism evidence="4 5">
    <name type="scientific">Exophiala viscosa</name>
    <dbReference type="NCBI Taxonomy" id="2486360"/>
    <lineage>
        <taxon>Eukaryota</taxon>
        <taxon>Fungi</taxon>
        <taxon>Dikarya</taxon>
        <taxon>Ascomycota</taxon>
        <taxon>Pezizomycotina</taxon>
        <taxon>Eurotiomycetes</taxon>
        <taxon>Chaetothyriomycetidae</taxon>
        <taxon>Chaetothyriales</taxon>
        <taxon>Herpotrichiellaceae</taxon>
        <taxon>Exophiala</taxon>
    </lineage>
</organism>
<feature type="domain" description="Alpha/beta hydrolase fold-3" evidence="3">
    <location>
        <begin position="121"/>
        <end position="329"/>
    </location>
</feature>
<dbReference type="GO" id="GO:0016787">
    <property type="term" value="F:hydrolase activity"/>
    <property type="evidence" value="ECO:0007669"/>
    <property type="project" value="UniProtKB-KW"/>
</dbReference>
<feature type="compositionally biased region" description="Basic and acidic residues" evidence="2">
    <location>
        <begin position="1"/>
        <end position="11"/>
    </location>
</feature>
<evidence type="ECO:0000259" key="3">
    <source>
        <dbReference type="Pfam" id="PF07859"/>
    </source>
</evidence>
<evidence type="ECO:0000313" key="4">
    <source>
        <dbReference type="EMBL" id="KAI1615959.1"/>
    </source>
</evidence>
<keyword evidence="5" id="KW-1185">Reference proteome</keyword>
<sequence>MSHKELPDKSKLTSGTARDFGGAPIAMAENSQLSKYSELGKPTEEWEEFYAAHADEVPVLVGSPEHMRKIMVDLKQRAQSQVSPITQGLKVHDVQMPTSDGASISLRIYQPMSEETLRPGLFYVHGGGWTLGDLEGEDLTCRAMCVRAGVVVVSVDYRLAPEHPFPRGTEDSWEALQWTVKNQKDLRIRENSLIIGGSSSGGHTTAVLSHRVKNGSLLIKGSIMRIPSVCHIDRYPAHLGLHSLEELKDAPLLSKRSMELFYGYLNPPDTSDPEASPLLNPSFLGHPPTYLQVAGMDPLRDEGLAYADKLRNAGVPVKVDVYPGLPHAFGYFPKLTAAKKNADDLISGIKWLLAGAR</sequence>
<feature type="region of interest" description="Disordered" evidence="2">
    <location>
        <begin position="1"/>
        <end position="24"/>
    </location>
</feature>
<proteinExistence type="predicted"/>
<dbReference type="Gene3D" id="3.40.50.1820">
    <property type="entry name" value="alpha/beta hydrolase"/>
    <property type="match status" value="1"/>
</dbReference>
<dbReference type="Proteomes" id="UP001203852">
    <property type="component" value="Unassembled WGS sequence"/>
</dbReference>